<evidence type="ECO:0000256" key="3">
    <source>
        <dbReference type="ARBA" id="ARBA00022597"/>
    </source>
</evidence>
<dbReference type="InterPro" id="IPR037185">
    <property type="entry name" value="EmrE-like"/>
</dbReference>
<keyword evidence="4 7" id="KW-0812">Transmembrane</keyword>
<feature type="transmembrane region" description="Helical" evidence="7">
    <location>
        <begin position="159"/>
        <end position="178"/>
    </location>
</feature>
<feature type="transmembrane region" description="Helical" evidence="7">
    <location>
        <begin position="68"/>
        <end position="89"/>
    </location>
</feature>
<keyword evidence="3" id="KW-0762">Sugar transport</keyword>
<evidence type="ECO:0000256" key="2">
    <source>
        <dbReference type="ARBA" id="ARBA00022448"/>
    </source>
</evidence>
<dbReference type="STRING" id="1382522.W6MUV0"/>
<comment type="subcellular location">
    <subcellularLocation>
        <location evidence="1">Endomembrane system</location>
        <topology evidence="1">Multi-pass membrane protein</topology>
    </subcellularLocation>
</comment>
<keyword evidence="2" id="KW-0813">Transport</keyword>
<evidence type="ECO:0000256" key="7">
    <source>
        <dbReference type="SAM" id="Phobius"/>
    </source>
</evidence>
<keyword evidence="5 7" id="KW-1133">Transmembrane helix</keyword>
<evidence type="ECO:0000256" key="6">
    <source>
        <dbReference type="ARBA" id="ARBA00023136"/>
    </source>
</evidence>
<evidence type="ECO:0000313" key="9">
    <source>
        <dbReference type="Proteomes" id="UP000019384"/>
    </source>
</evidence>
<dbReference type="GO" id="GO:0005789">
    <property type="term" value="C:endoplasmic reticulum membrane"/>
    <property type="evidence" value="ECO:0007669"/>
    <property type="project" value="TreeGrafter"/>
</dbReference>
<dbReference type="NCBIfam" id="TIGR00803">
    <property type="entry name" value="nst"/>
    <property type="match status" value="1"/>
</dbReference>
<organism evidence="8 9">
    <name type="scientific">Kuraishia capsulata CBS 1993</name>
    <dbReference type="NCBI Taxonomy" id="1382522"/>
    <lineage>
        <taxon>Eukaryota</taxon>
        <taxon>Fungi</taxon>
        <taxon>Dikarya</taxon>
        <taxon>Ascomycota</taxon>
        <taxon>Saccharomycotina</taxon>
        <taxon>Pichiomycetes</taxon>
        <taxon>Pichiales</taxon>
        <taxon>Pichiaceae</taxon>
        <taxon>Kuraishia</taxon>
    </lineage>
</organism>
<dbReference type="EMBL" id="HG793126">
    <property type="protein sequence ID" value="CDK25935.1"/>
    <property type="molecule type" value="Genomic_DNA"/>
</dbReference>
<evidence type="ECO:0008006" key="10">
    <source>
        <dbReference type="Google" id="ProtNLM"/>
    </source>
</evidence>
<proteinExistence type="predicted"/>
<accession>W6MUV0</accession>
<dbReference type="SUPFAM" id="SSF103481">
    <property type="entry name" value="Multidrug resistance efflux transporter EmrE"/>
    <property type="match status" value="2"/>
</dbReference>
<feature type="transmembrane region" description="Helical" evidence="7">
    <location>
        <begin position="27"/>
        <end position="48"/>
    </location>
</feature>
<dbReference type="OrthoDB" id="999962at2759"/>
<name>W6MUV0_9ASCO</name>
<evidence type="ECO:0000313" key="8">
    <source>
        <dbReference type="EMBL" id="CDK25935.1"/>
    </source>
</evidence>
<dbReference type="PANTHER" id="PTHR10778">
    <property type="entry name" value="SOLUTE CARRIER FAMILY 35 MEMBER B"/>
    <property type="match status" value="1"/>
</dbReference>
<keyword evidence="9" id="KW-1185">Reference proteome</keyword>
<dbReference type="RefSeq" id="XP_022457945.1">
    <property type="nucleotide sequence ID" value="XM_022604134.1"/>
</dbReference>
<reference evidence="8" key="1">
    <citation type="submission" date="2013-12" db="EMBL/GenBank/DDBJ databases">
        <authorList>
            <person name="Genoscope - CEA"/>
        </authorList>
    </citation>
    <scope>NUCLEOTIDE SEQUENCE</scope>
    <source>
        <strain evidence="8">CBS 1993</strain>
    </source>
</reference>
<sequence length="321" mass="35433">MLPLAFVFGGCCSNVLSLENLVQTTGISSTLVTFAQFLVVSGISYFLVADLRNGLYLPKSNLPLKVHFLQNASFFVTNILNNLVFQFGISVPVHIVLRSSGTPITMLVGWGWFHKRYTRQQILGAIVLTTGVIIVTLTTTKEKNEAYVHEAQTANLRKLVGVSLLFFSTAIGCVMGLFTERTYLKYGKSNWKQNLFYSHFYGLPLFLFVVSTLRSEITRIMNEPPTTQHVILKYLSINCVTQFLCVYGVNQLASSTNALNVSIILLLRKFASLMISMAVFGNRLNAGSAVGIALVFVGTLVYSRGQTAIGGEKKDSNVKNK</sequence>
<dbReference type="GO" id="GO:0005464">
    <property type="term" value="F:UDP-xylose transmembrane transporter activity"/>
    <property type="evidence" value="ECO:0007669"/>
    <property type="project" value="TreeGrafter"/>
</dbReference>
<dbReference type="HOGENOM" id="CLU_033007_1_1_1"/>
<dbReference type="AlphaFoldDB" id="W6MUV0"/>
<feature type="transmembrane region" description="Helical" evidence="7">
    <location>
        <begin position="194"/>
        <end position="211"/>
    </location>
</feature>
<gene>
    <name evidence="8" type="ORF">KUCA_T00001906001</name>
</gene>
<dbReference type="GO" id="GO:0006031">
    <property type="term" value="P:chitin biosynthetic process"/>
    <property type="evidence" value="ECO:0007669"/>
    <property type="project" value="EnsemblFungi"/>
</dbReference>
<feature type="transmembrane region" description="Helical" evidence="7">
    <location>
        <begin position="122"/>
        <end position="139"/>
    </location>
</feature>
<dbReference type="GO" id="GO:0005462">
    <property type="term" value="F:UDP-N-acetylglucosamine transmembrane transporter activity"/>
    <property type="evidence" value="ECO:0007669"/>
    <property type="project" value="EnsemblFungi"/>
</dbReference>
<dbReference type="GO" id="GO:0015786">
    <property type="term" value="P:UDP-glucose transmembrane transport"/>
    <property type="evidence" value="ECO:0007669"/>
    <property type="project" value="EnsemblFungi"/>
</dbReference>
<evidence type="ECO:0000256" key="5">
    <source>
        <dbReference type="ARBA" id="ARBA00022989"/>
    </source>
</evidence>
<dbReference type="Proteomes" id="UP000019384">
    <property type="component" value="Unassembled WGS sequence"/>
</dbReference>
<reference evidence="8" key="2">
    <citation type="submission" date="2014-02" db="EMBL/GenBank/DDBJ databases">
        <title>Complete DNA sequence of /Kuraishia capsulata/ illustrates novel genomic features among budding yeasts (/Saccharomycotina/).</title>
        <authorList>
            <person name="Morales L."/>
            <person name="Noel B."/>
            <person name="Porcel B."/>
            <person name="Marcet-Houben M."/>
            <person name="Hullo M-F."/>
            <person name="Sacerdot C."/>
            <person name="Tekaia F."/>
            <person name="Leh-Louis V."/>
            <person name="Despons L."/>
            <person name="Khanna V."/>
            <person name="Aury J-M."/>
            <person name="Barbe V."/>
            <person name="Couloux A."/>
            <person name="Labadie K."/>
            <person name="Pelletier E."/>
            <person name="Souciet J-L."/>
            <person name="Boekhout T."/>
            <person name="Gabaldon T."/>
            <person name="Wincker P."/>
            <person name="Dujon B."/>
        </authorList>
    </citation>
    <scope>NUCLEOTIDE SEQUENCE</scope>
    <source>
        <strain evidence="8">CBS 1993</strain>
    </source>
</reference>
<feature type="transmembrane region" description="Helical" evidence="7">
    <location>
        <begin position="286"/>
        <end position="303"/>
    </location>
</feature>
<dbReference type="GeneID" id="34519333"/>
<keyword evidence="6 7" id="KW-0472">Membrane</keyword>
<evidence type="ECO:0000256" key="1">
    <source>
        <dbReference type="ARBA" id="ARBA00004127"/>
    </source>
</evidence>
<evidence type="ECO:0000256" key="4">
    <source>
        <dbReference type="ARBA" id="ARBA00022692"/>
    </source>
</evidence>
<protein>
    <recommendedName>
        <fullName evidence="10">Sugar phosphate transporter domain-containing protein</fullName>
    </recommendedName>
</protein>
<dbReference type="GO" id="GO:0000139">
    <property type="term" value="C:Golgi membrane"/>
    <property type="evidence" value="ECO:0007669"/>
    <property type="project" value="TreeGrafter"/>
</dbReference>
<dbReference type="PANTHER" id="PTHR10778:SF4">
    <property type="entry name" value="NUCLEOTIDE SUGAR TRANSPORTER SLC35B4"/>
    <property type="match status" value="1"/>
</dbReference>
<dbReference type="InterPro" id="IPR013657">
    <property type="entry name" value="SCL35B1-4/HUT1"/>
</dbReference>
<dbReference type="Pfam" id="PF08449">
    <property type="entry name" value="UAA"/>
    <property type="match status" value="1"/>
</dbReference>